<organism evidence="4 5">
    <name type="scientific">Helobdella robusta</name>
    <name type="common">Californian leech</name>
    <dbReference type="NCBI Taxonomy" id="6412"/>
    <lineage>
        <taxon>Eukaryota</taxon>
        <taxon>Metazoa</taxon>
        <taxon>Spiralia</taxon>
        <taxon>Lophotrochozoa</taxon>
        <taxon>Annelida</taxon>
        <taxon>Clitellata</taxon>
        <taxon>Hirudinea</taxon>
        <taxon>Rhynchobdellida</taxon>
        <taxon>Glossiphoniidae</taxon>
        <taxon>Helobdella</taxon>
    </lineage>
</organism>
<evidence type="ECO:0000313" key="5">
    <source>
        <dbReference type="Proteomes" id="UP000015101"/>
    </source>
</evidence>
<dbReference type="FunFam" id="2.60.260.20:FF:000002">
    <property type="entry name" value="Dnaj homolog subfamily b member"/>
    <property type="match status" value="1"/>
</dbReference>
<dbReference type="OMA" id="RKRYNGP"/>
<dbReference type="GO" id="GO:0006457">
    <property type="term" value="P:protein folding"/>
    <property type="evidence" value="ECO:0007669"/>
    <property type="project" value="InterPro"/>
</dbReference>
<evidence type="ECO:0000256" key="1">
    <source>
        <dbReference type="ARBA" id="ARBA00023186"/>
    </source>
</evidence>
<dbReference type="InterPro" id="IPR018253">
    <property type="entry name" value="DnaJ_domain_CS"/>
</dbReference>
<dbReference type="InterPro" id="IPR001623">
    <property type="entry name" value="DnaJ_domain"/>
</dbReference>
<dbReference type="OrthoDB" id="550424at2759"/>
<dbReference type="EnsemblMetazoa" id="HelroT155930">
    <property type="protein sequence ID" value="HelroP155930"/>
    <property type="gene ID" value="HelroG155930"/>
</dbReference>
<evidence type="ECO:0000259" key="2">
    <source>
        <dbReference type="PROSITE" id="PS50076"/>
    </source>
</evidence>
<reference evidence="4" key="3">
    <citation type="submission" date="2015-06" db="UniProtKB">
        <authorList>
            <consortium name="EnsemblMetazoa"/>
        </authorList>
    </citation>
    <scope>IDENTIFICATION</scope>
</reference>
<dbReference type="Gene3D" id="2.60.260.20">
    <property type="entry name" value="Urease metallochaperone UreE, N-terminal domain"/>
    <property type="match status" value="2"/>
</dbReference>
<dbReference type="Gene3D" id="1.10.287.110">
    <property type="entry name" value="DnaJ domain"/>
    <property type="match status" value="1"/>
</dbReference>
<dbReference type="PROSITE" id="PS00636">
    <property type="entry name" value="DNAJ_1"/>
    <property type="match status" value="1"/>
</dbReference>
<dbReference type="CTD" id="20197493"/>
<keyword evidence="1" id="KW-0143">Chaperone</keyword>
<dbReference type="GO" id="GO:0005829">
    <property type="term" value="C:cytosol"/>
    <property type="evidence" value="ECO:0000318"/>
    <property type="project" value="GO_Central"/>
</dbReference>
<feature type="domain" description="J" evidence="2">
    <location>
        <begin position="4"/>
        <end position="68"/>
    </location>
</feature>
<dbReference type="InParanoid" id="T1ELP3"/>
<gene>
    <name evidence="4" type="primary">20197493</name>
    <name evidence="3" type="ORF">HELRODRAFT_155930</name>
</gene>
<proteinExistence type="predicted"/>
<dbReference type="GO" id="GO:0051082">
    <property type="term" value="F:unfolded protein binding"/>
    <property type="evidence" value="ECO:0000318"/>
    <property type="project" value="GO_Central"/>
</dbReference>
<dbReference type="CDD" id="cd06257">
    <property type="entry name" value="DnaJ"/>
    <property type="match status" value="1"/>
</dbReference>
<reference evidence="5" key="1">
    <citation type="submission" date="2012-12" db="EMBL/GenBank/DDBJ databases">
        <authorList>
            <person name="Hellsten U."/>
            <person name="Grimwood J."/>
            <person name="Chapman J.A."/>
            <person name="Shapiro H."/>
            <person name="Aerts A."/>
            <person name="Otillar R.P."/>
            <person name="Terry A.Y."/>
            <person name="Boore J.L."/>
            <person name="Simakov O."/>
            <person name="Marletaz F."/>
            <person name="Cho S.-J."/>
            <person name="Edsinger-Gonzales E."/>
            <person name="Havlak P."/>
            <person name="Kuo D.-H."/>
            <person name="Larsson T."/>
            <person name="Lv J."/>
            <person name="Arendt D."/>
            <person name="Savage R."/>
            <person name="Osoegawa K."/>
            <person name="de Jong P."/>
            <person name="Lindberg D.R."/>
            <person name="Seaver E.C."/>
            <person name="Weisblat D.A."/>
            <person name="Putnam N.H."/>
            <person name="Grigoriev I.V."/>
            <person name="Rokhsar D.S."/>
        </authorList>
    </citation>
    <scope>NUCLEOTIDE SEQUENCE</scope>
</reference>
<dbReference type="SMART" id="SM00271">
    <property type="entry name" value="DnaJ"/>
    <property type="match status" value="1"/>
</dbReference>
<dbReference type="GeneID" id="20197493"/>
<dbReference type="InterPro" id="IPR002939">
    <property type="entry name" value="DnaJ_C"/>
</dbReference>
<dbReference type="PRINTS" id="PR00625">
    <property type="entry name" value="JDOMAIN"/>
</dbReference>
<dbReference type="KEGG" id="hro:HELRODRAFT_155930"/>
<dbReference type="PANTHER" id="PTHR24078">
    <property type="entry name" value="DNAJ HOMOLOG SUBFAMILY C MEMBER"/>
    <property type="match status" value="1"/>
</dbReference>
<sequence length="349" mass="38904">MGKDYYKILGLQKGASDDELKKAYRKMALKYHPDKNKAAGAEEKFKEVAEAYEVLSDPNKKEIYDKYGEEGLKRGAGGANDGGGTSTTYTFHGDPHETFRMFFGGEDPFKMFGGMPGNSSFQFTSNMDVDDDGPGVNMFSNFFPGMGGGNMGSGVHRSYSQGSHDSQKKQDPTITYDVLVTLEEVYKGTNKKMKITKKVLSPDRRTTKPEDKILALEIKPGWKEGTKITFAKEGDQKPNKIPADIVFIIKDKPHPLFVRDGSDIKYKHKLSLRDAILGTTIQIPNLDGRRISKEIGPLRSSSYTLKIPNEGLPISKTPNKRGDLIVEFEVFFPDNLPATTRNRIADLLR</sequence>
<accession>T1ELP3</accession>
<dbReference type="eggNOG" id="KOG0714">
    <property type="taxonomic scope" value="Eukaryota"/>
</dbReference>
<dbReference type="GO" id="GO:0051087">
    <property type="term" value="F:protein-folding chaperone binding"/>
    <property type="evidence" value="ECO:0000318"/>
    <property type="project" value="GO_Central"/>
</dbReference>
<name>T1ELP3_HELRO</name>
<dbReference type="FunFam" id="2.60.260.20:FF:000013">
    <property type="entry name" value="DnaJ subfamily B member 11"/>
    <property type="match status" value="1"/>
</dbReference>
<dbReference type="InterPro" id="IPR051339">
    <property type="entry name" value="DnaJ_subfamily_B"/>
</dbReference>
<dbReference type="Pfam" id="PF01556">
    <property type="entry name" value="DnaJ_C"/>
    <property type="match status" value="1"/>
</dbReference>
<dbReference type="RefSeq" id="XP_009022917.1">
    <property type="nucleotide sequence ID" value="XM_009024669.1"/>
</dbReference>
<dbReference type="InterPro" id="IPR036869">
    <property type="entry name" value="J_dom_sf"/>
</dbReference>
<dbReference type="FunCoup" id="T1ELP3">
    <property type="interactions" value="884"/>
</dbReference>
<dbReference type="EMBL" id="KB097143">
    <property type="protein sequence ID" value="ESN99001.1"/>
    <property type="molecule type" value="Genomic_DNA"/>
</dbReference>
<keyword evidence="5" id="KW-1185">Reference proteome</keyword>
<evidence type="ECO:0000313" key="3">
    <source>
        <dbReference type="EMBL" id="ESN99001.1"/>
    </source>
</evidence>
<protein>
    <recommendedName>
        <fullName evidence="2">J domain-containing protein</fullName>
    </recommendedName>
</protein>
<dbReference type="PANTHER" id="PTHR24078:SF553">
    <property type="entry name" value="DNAJ HOMOLOG SUBFAMILY B MEMBER 5"/>
    <property type="match status" value="1"/>
</dbReference>
<dbReference type="FunFam" id="1.10.287.110:FF:000033">
    <property type="entry name" value="dnaJ homolog subfamily B member 13"/>
    <property type="match status" value="1"/>
</dbReference>
<dbReference type="AlphaFoldDB" id="T1ELP3"/>
<dbReference type="Proteomes" id="UP000015101">
    <property type="component" value="Unassembled WGS sequence"/>
</dbReference>
<dbReference type="HOGENOM" id="CLU_017633_0_0_1"/>
<dbReference type="PROSITE" id="PS50076">
    <property type="entry name" value="DNAJ_2"/>
    <property type="match status" value="1"/>
</dbReference>
<dbReference type="SUPFAM" id="SSF46565">
    <property type="entry name" value="Chaperone J-domain"/>
    <property type="match status" value="1"/>
</dbReference>
<dbReference type="STRING" id="6412.T1ELP3"/>
<reference evidence="3 5" key="2">
    <citation type="journal article" date="2013" name="Nature">
        <title>Insights into bilaterian evolution from three spiralian genomes.</title>
        <authorList>
            <person name="Simakov O."/>
            <person name="Marletaz F."/>
            <person name="Cho S.J."/>
            <person name="Edsinger-Gonzales E."/>
            <person name="Havlak P."/>
            <person name="Hellsten U."/>
            <person name="Kuo D.H."/>
            <person name="Larsson T."/>
            <person name="Lv J."/>
            <person name="Arendt D."/>
            <person name="Savage R."/>
            <person name="Osoegawa K."/>
            <person name="de Jong P."/>
            <person name="Grimwood J."/>
            <person name="Chapman J.A."/>
            <person name="Shapiro H."/>
            <person name="Aerts A."/>
            <person name="Otillar R.P."/>
            <person name="Terry A.Y."/>
            <person name="Boore J.L."/>
            <person name="Grigoriev I.V."/>
            <person name="Lindberg D.R."/>
            <person name="Seaver E.C."/>
            <person name="Weisblat D.A."/>
            <person name="Putnam N.H."/>
            <person name="Rokhsar D.S."/>
        </authorList>
    </citation>
    <scope>NUCLEOTIDE SEQUENCE</scope>
</reference>
<dbReference type="Pfam" id="PF00226">
    <property type="entry name" value="DnaJ"/>
    <property type="match status" value="1"/>
</dbReference>
<dbReference type="SUPFAM" id="SSF49493">
    <property type="entry name" value="HSP40/DnaJ peptide-binding domain"/>
    <property type="match status" value="2"/>
</dbReference>
<dbReference type="EMBL" id="AMQM01001094">
    <property type="status" value="NOT_ANNOTATED_CDS"/>
    <property type="molecule type" value="Genomic_DNA"/>
</dbReference>
<evidence type="ECO:0000313" key="4">
    <source>
        <dbReference type="EnsemblMetazoa" id="HelroP155930"/>
    </source>
</evidence>
<dbReference type="CDD" id="cd10747">
    <property type="entry name" value="DnaJ_C"/>
    <property type="match status" value="1"/>
</dbReference>
<dbReference type="InterPro" id="IPR008971">
    <property type="entry name" value="HSP40/DnaJ_pept-bd"/>
</dbReference>